<evidence type="ECO:0000313" key="2">
    <source>
        <dbReference type="Proteomes" id="UP000478052"/>
    </source>
</evidence>
<evidence type="ECO:0000313" key="1">
    <source>
        <dbReference type="EMBL" id="KAF0773736.1"/>
    </source>
</evidence>
<sequence>VRWRCLDRPRRAHDRCRCGVYRRNTVFPVRRSGRALRVFGGKYSVFSSAPLDVYFNIILHNT</sequence>
<protein>
    <submittedName>
        <fullName evidence="1">Uncharacterized protein</fullName>
    </submittedName>
</protein>
<comment type="caution">
    <text evidence="1">The sequence shown here is derived from an EMBL/GenBank/DDBJ whole genome shotgun (WGS) entry which is preliminary data.</text>
</comment>
<gene>
    <name evidence="1" type="ORF">FWK35_00017869</name>
</gene>
<dbReference type="AlphaFoldDB" id="A0A6G0ZQE4"/>
<dbReference type="Proteomes" id="UP000478052">
    <property type="component" value="Unassembled WGS sequence"/>
</dbReference>
<dbReference type="EMBL" id="VUJU01000033">
    <property type="protein sequence ID" value="KAF0773736.1"/>
    <property type="molecule type" value="Genomic_DNA"/>
</dbReference>
<keyword evidence="2" id="KW-1185">Reference proteome</keyword>
<accession>A0A6G0ZQE4</accession>
<organism evidence="1 2">
    <name type="scientific">Aphis craccivora</name>
    <name type="common">Cowpea aphid</name>
    <dbReference type="NCBI Taxonomy" id="307492"/>
    <lineage>
        <taxon>Eukaryota</taxon>
        <taxon>Metazoa</taxon>
        <taxon>Ecdysozoa</taxon>
        <taxon>Arthropoda</taxon>
        <taxon>Hexapoda</taxon>
        <taxon>Insecta</taxon>
        <taxon>Pterygota</taxon>
        <taxon>Neoptera</taxon>
        <taxon>Paraneoptera</taxon>
        <taxon>Hemiptera</taxon>
        <taxon>Sternorrhyncha</taxon>
        <taxon>Aphidomorpha</taxon>
        <taxon>Aphidoidea</taxon>
        <taxon>Aphididae</taxon>
        <taxon>Aphidini</taxon>
        <taxon>Aphis</taxon>
        <taxon>Aphis</taxon>
    </lineage>
</organism>
<proteinExistence type="predicted"/>
<name>A0A6G0ZQE4_APHCR</name>
<reference evidence="1 2" key="1">
    <citation type="submission" date="2019-08" db="EMBL/GenBank/DDBJ databases">
        <title>Whole genome of Aphis craccivora.</title>
        <authorList>
            <person name="Voronova N.V."/>
            <person name="Shulinski R.S."/>
            <person name="Bandarenka Y.V."/>
            <person name="Zhorov D.G."/>
            <person name="Warner D."/>
        </authorList>
    </citation>
    <scope>NUCLEOTIDE SEQUENCE [LARGE SCALE GENOMIC DNA]</scope>
    <source>
        <strain evidence="1">180601</strain>
        <tissue evidence="1">Whole Body</tissue>
    </source>
</reference>
<feature type="non-terminal residue" evidence="1">
    <location>
        <position position="1"/>
    </location>
</feature>